<keyword evidence="2" id="KW-0677">Repeat</keyword>
<dbReference type="Proteomes" id="UP000316079">
    <property type="component" value="Unassembled WGS sequence"/>
</dbReference>
<dbReference type="Gene3D" id="3.10.250.10">
    <property type="entry name" value="SRCR-like domain"/>
    <property type="match status" value="1"/>
</dbReference>
<evidence type="ECO:0000256" key="2">
    <source>
        <dbReference type="ARBA" id="ARBA00022737"/>
    </source>
</evidence>
<dbReference type="InterPro" id="IPR036772">
    <property type="entry name" value="SRCR-like_dom_sf"/>
</dbReference>
<comment type="caution">
    <text evidence="7">The sequence shown here is derived from an EMBL/GenBank/DDBJ whole genome shotgun (WGS) entry which is preliminary data.</text>
</comment>
<evidence type="ECO:0000256" key="4">
    <source>
        <dbReference type="PROSITE-ProRule" id="PRU00196"/>
    </source>
</evidence>
<dbReference type="InterPro" id="IPR001190">
    <property type="entry name" value="SRCR"/>
</dbReference>
<dbReference type="PANTHER" id="PTHR19331">
    <property type="entry name" value="SCAVENGER RECEPTOR DOMAIN-CONTAINING"/>
    <property type="match status" value="1"/>
</dbReference>
<reference evidence="7 8" key="1">
    <citation type="journal article" date="2019" name="Sci. Data">
        <title>Hybrid genome assembly and annotation of Danionella translucida.</title>
        <authorList>
            <person name="Kadobianskyi M."/>
            <person name="Schulze L."/>
            <person name="Schuelke M."/>
            <person name="Judkewitz B."/>
        </authorList>
    </citation>
    <scope>NUCLEOTIDE SEQUENCE [LARGE SCALE GENOMIC DNA]</scope>
    <source>
        <strain evidence="7 8">Bolton</strain>
    </source>
</reference>
<name>A0A553RK10_9TELE</name>
<proteinExistence type="predicted"/>
<protein>
    <recommendedName>
        <fullName evidence="6">SRCR domain-containing protein</fullName>
    </recommendedName>
</protein>
<evidence type="ECO:0000313" key="7">
    <source>
        <dbReference type="EMBL" id="TRZ02523.1"/>
    </source>
</evidence>
<dbReference type="SMART" id="SM00202">
    <property type="entry name" value="SR"/>
    <property type="match status" value="1"/>
</dbReference>
<dbReference type="Pfam" id="PF00530">
    <property type="entry name" value="SRCR"/>
    <property type="match status" value="1"/>
</dbReference>
<feature type="domain" description="SRCR" evidence="6">
    <location>
        <begin position="211"/>
        <end position="314"/>
    </location>
</feature>
<comment type="caution">
    <text evidence="4">Lacks conserved residue(s) required for the propagation of feature annotation.</text>
</comment>
<evidence type="ECO:0000256" key="5">
    <source>
        <dbReference type="SAM" id="Phobius"/>
    </source>
</evidence>
<organism evidence="7 8">
    <name type="scientific">Danionella cerebrum</name>
    <dbReference type="NCBI Taxonomy" id="2873325"/>
    <lineage>
        <taxon>Eukaryota</taxon>
        <taxon>Metazoa</taxon>
        <taxon>Chordata</taxon>
        <taxon>Craniata</taxon>
        <taxon>Vertebrata</taxon>
        <taxon>Euteleostomi</taxon>
        <taxon>Actinopterygii</taxon>
        <taxon>Neopterygii</taxon>
        <taxon>Teleostei</taxon>
        <taxon>Ostariophysi</taxon>
        <taxon>Cypriniformes</taxon>
        <taxon>Danionidae</taxon>
        <taxon>Danioninae</taxon>
        <taxon>Danionella</taxon>
    </lineage>
</organism>
<keyword evidence="5" id="KW-0472">Membrane</keyword>
<evidence type="ECO:0000256" key="1">
    <source>
        <dbReference type="ARBA" id="ARBA00022729"/>
    </source>
</evidence>
<feature type="non-terminal residue" evidence="7">
    <location>
        <position position="451"/>
    </location>
</feature>
<gene>
    <name evidence="7" type="ORF">DNTS_026578</name>
</gene>
<feature type="transmembrane region" description="Helical" evidence="5">
    <location>
        <begin position="426"/>
        <end position="445"/>
    </location>
</feature>
<keyword evidence="8" id="KW-1185">Reference proteome</keyword>
<dbReference type="GO" id="GO:0016020">
    <property type="term" value="C:membrane"/>
    <property type="evidence" value="ECO:0007669"/>
    <property type="project" value="InterPro"/>
</dbReference>
<sequence length="451" mass="50205">MILHCVRAPTLKFTSGVNPNNIALHTLVELYCDVPWQAPYPLIVSIGKLENTSQTPDTIEAWVSSEVISSSSMFFKIPATSQFEGKVVCWYKSTKSSLKNPYSAFTALSPPNITVNPNPFLHGGNYTVYCNTSLSSLTNFTLSLFYRILPVTPGTNWTSLGSMFFTGSIYARQTNVVIPVEYGCTIEMLYNGKVLKSPLAIEKAIPETFPVRLWEKDRGESCLGDLEINFKLTWTPVCQSDVNAEVAATTASVVCRELGCGQVMEWKRLVDVQKQFRNTIGNISCNGEETKIKDCKMNVTEWCNQRSSLYIVCSDALPGPELSVVSYGLVSKLYISEKQDVELLCTLNLSHLGEKDYGYYILRRNGQSIGETYGHPHQVVTFRQYAPVQGEYECAFQLYSSKIKQVSRPSNTVLVYIYVAPDPVPIVAGVLTTLTGVAILVYICVYRTSTE</sequence>
<dbReference type="EMBL" id="SRMA01023920">
    <property type="protein sequence ID" value="TRZ02523.1"/>
    <property type="molecule type" value="Genomic_DNA"/>
</dbReference>
<keyword evidence="5" id="KW-1133">Transmembrane helix</keyword>
<accession>A0A553RK10</accession>
<evidence type="ECO:0000259" key="6">
    <source>
        <dbReference type="PROSITE" id="PS50287"/>
    </source>
</evidence>
<dbReference type="SUPFAM" id="SSF56487">
    <property type="entry name" value="SRCR-like"/>
    <property type="match status" value="1"/>
</dbReference>
<dbReference type="PROSITE" id="PS50287">
    <property type="entry name" value="SRCR_2"/>
    <property type="match status" value="1"/>
</dbReference>
<keyword evidence="1" id="KW-0732">Signal</keyword>
<evidence type="ECO:0000256" key="3">
    <source>
        <dbReference type="ARBA" id="ARBA00023157"/>
    </source>
</evidence>
<keyword evidence="5" id="KW-0812">Transmembrane</keyword>
<evidence type="ECO:0000313" key="8">
    <source>
        <dbReference type="Proteomes" id="UP000316079"/>
    </source>
</evidence>
<dbReference type="OrthoDB" id="8719906at2759"/>
<dbReference type="AlphaFoldDB" id="A0A553RK10"/>
<feature type="disulfide bond" evidence="4">
    <location>
        <begin position="285"/>
        <end position="295"/>
    </location>
</feature>
<keyword evidence="3 4" id="KW-1015">Disulfide bond</keyword>